<evidence type="ECO:0000256" key="5">
    <source>
        <dbReference type="ARBA" id="ARBA00022692"/>
    </source>
</evidence>
<keyword evidence="3" id="KW-0813">Transport</keyword>
<evidence type="ECO:0000256" key="1">
    <source>
        <dbReference type="ARBA" id="ARBA00004651"/>
    </source>
</evidence>
<feature type="transmembrane region" description="Helical" evidence="8">
    <location>
        <begin position="188"/>
        <end position="210"/>
    </location>
</feature>
<evidence type="ECO:0000256" key="6">
    <source>
        <dbReference type="ARBA" id="ARBA00022989"/>
    </source>
</evidence>
<dbReference type="EMBL" id="CAJVPQ010003048">
    <property type="protein sequence ID" value="CAG8616477.1"/>
    <property type="molecule type" value="Genomic_DNA"/>
</dbReference>
<comment type="caution">
    <text evidence="10">The sequence shown here is derived from an EMBL/GenBank/DDBJ whole genome shotgun (WGS) entry which is preliminary data.</text>
</comment>
<dbReference type="NCBIfam" id="TIGR00711">
    <property type="entry name" value="efflux_EmrB"/>
    <property type="match status" value="1"/>
</dbReference>
<dbReference type="Gene3D" id="1.20.1720.10">
    <property type="entry name" value="Multidrug resistance protein D"/>
    <property type="match status" value="1"/>
</dbReference>
<accession>A0A9N9CVB8</accession>
<dbReference type="GO" id="GO:0022857">
    <property type="term" value="F:transmembrane transporter activity"/>
    <property type="evidence" value="ECO:0007669"/>
    <property type="project" value="InterPro"/>
</dbReference>
<gene>
    <name evidence="10" type="ORF">FCALED_LOCUS9332</name>
</gene>
<feature type="transmembrane region" description="Helical" evidence="8">
    <location>
        <begin position="423"/>
        <end position="441"/>
    </location>
</feature>
<dbReference type="Pfam" id="PF07690">
    <property type="entry name" value="MFS_1"/>
    <property type="match status" value="1"/>
</dbReference>
<feature type="transmembrane region" description="Helical" evidence="8">
    <location>
        <begin position="453"/>
        <end position="477"/>
    </location>
</feature>
<feature type="transmembrane region" description="Helical" evidence="8">
    <location>
        <begin position="130"/>
        <end position="149"/>
    </location>
</feature>
<dbReference type="FunFam" id="1.20.1720.10:FF:000013">
    <property type="entry name" value="Related to multidrug resistance proteins"/>
    <property type="match status" value="1"/>
</dbReference>
<keyword evidence="7 8" id="KW-0472">Membrane</keyword>
<evidence type="ECO:0000256" key="3">
    <source>
        <dbReference type="ARBA" id="ARBA00022448"/>
    </source>
</evidence>
<evidence type="ECO:0000313" key="10">
    <source>
        <dbReference type="EMBL" id="CAG8616477.1"/>
    </source>
</evidence>
<keyword evidence="11" id="KW-1185">Reference proteome</keyword>
<dbReference type="InterPro" id="IPR020846">
    <property type="entry name" value="MFS_dom"/>
</dbReference>
<evidence type="ECO:0000256" key="2">
    <source>
        <dbReference type="ARBA" id="ARBA00008335"/>
    </source>
</evidence>
<feature type="transmembrane region" description="Helical" evidence="8">
    <location>
        <begin position="62"/>
        <end position="87"/>
    </location>
</feature>
<dbReference type="CDD" id="cd17502">
    <property type="entry name" value="MFS_Azr1_MDR_like"/>
    <property type="match status" value="1"/>
</dbReference>
<dbReference type="InterPro" id="IPR011701">
    <property type="entry name" value="MFS"/>
</dbReference>
<dbReference type="SUPFAM" id="SSF103473">
    <property type="entry name" value="MFS general substrate transporter"/>
    <property type="match status" value="1"/>
</dbReference>
<evidence type="ECO:0000313" key="11">
    <source>
        <dbReference type="Proteomes" id="UP000789570"/>
    </source>
</evidence>
<feature type="transmembrane region" description="Helical" evidence="8">
    <location>
        <begin position="364"/>
        <end position="381"/>
    </location>
</feature>
<proteinExistence type="inferred from homology"/>
<evidence type="ECO:0000256" key="7">
    <source>
        <dbReference type="ARBA" id="ARBA00023136"/>
    </source>
</evidence>
<feature type="transmembrane region" description="Helical" evidence="8">
    <location>
        <begin position="254"/>
        <end position="275"/>
    </location>
</feature>
<dbReference type="AlphaFoldDB" id="A0A9N9CVB8"/>
<dbReference type="InterPro" id="IPR036259">
    <property type="entry name" value="MFS_trans_sf"/>
</dbReference>
<name>A0A9N9CVB8_9GLOM</name>
<dbReference type="GO" id="GO:0005886">
    <property type="term" value="C:plasma membrane"/>
    <property type="evidence" value="ECO:0007669"/>
    <property type="project" value="UniProtKB-SubCell"/>
</dbReference>
<dbReference type="PRINTS" id="PR01036">
    <property type="entry name" value="TCRTETB"/>
</dbReference>
<keyword evidence="5 8" id="KW-0812">Transmembrane</keyword>
<dbReference type="OrthoDB" id="10021397at2759"/>
<dbReference type="Proteomes" id="UP000789570">
    <property type="component" value="Unassembled WGS sequence"/>
</dbReference>
<feature type="transmembrane region" description="Helical" evidence="8">
    <location>
        <begin position="155"/>
        <end position="176"/>
    </location>
</feature>
<dbReference type="Gene3D" id="1.20.1250.20">
    <property type="entry name" value="MFS general substrate transporter like domains"/>
    <property type="match status" value="1"/>
</dbReference>
<evidence type="ECO:0000256" key="4">
    <source>
        <dbReference type="ARBA" id="ARBA00022475"/>
    </source>
</evidence>
<comment type="subcellular location">
    <subcellularLocation>
        <location evidence="1">Cell membrane</location>
        <topology evidence="1">Multi-pass membrane protein</topology>
    </subcellularLocation>
</comment>
<organism evidence="10 11">
    <name type="scientific">Funneliformis caledonium</name>
    <dbReference type="NCBI Taxonomy" id="1117310"/>
    <lineage>
        <taxon>Eukaryota</taxon>
        <taxon>Fungi</taxon>
        <taxon>Fungi incertae sedis</taxon>
        <taxon>Mucoromycota</taxon>
        <taxon>Glomeromycotina</taxon>
        <taxon>Glomeromycetes</taxon>
        <taxon>Glomerales</taxon>
        <taxon>Glomeraceae</taxon>
        <taxon>Funneliformis</taxon>
    </lineage>
</organism>
<feature type="transmembrane region" description="Helical" evidence="8">
    <location>
        <begin position="393"/>
        <end position="411"/>
    </location>
</feature>
<dbReference type="PANTHER" id="PTHR23501">
    <property type="entry name" value="MAJOR FACILITATOR SUPERFAMILY"/>
    <property type="match status" value="1"/>
</dbReference>
<reference evidence="10" key="1">
    <citation type="submission" date="2021-06" db="EMBL/GenBank/DDBJ databases">
        <authorList>
            <person name="Kallberg Y."/>
            <person name="Tangrot J."/>
            <person name="Rosling A."/>
        </authorList>
    </citation>
    <scope>NUCLEOTIDE SEQUENCE</scope>
    <source>
        <strain evidence="10">UK204</strain>
    </source>
</reference>
<dbReference type="PANTHER" id="PTHR23501:SF191">
    <property type="entry name" value="VACUOLAR BASIC AMINO ACID TRANSPORTER 4"/>
    <property type="match status" value="1"/>
</dbReference>
<dbReference type="InterPro" id="IPR004638">
    <property type="entry name" value="EmrB-like"/>
</dbReference>
<dbReference type="PROSITE" id="PS50850">
    <property type="entry name" value="MFS"/>
    <property type="match status" value="1"/>
</dbReference>
<evidence type="ECO:0000256" key="8">
    <source>
        <dbReference type="SAM" id="Phobius"/>
    </source>
</evidence>
<feature type="domain" description="Major facilitator superfamily (MFS) profile" evidence="9">
    <location>
        <begin position="65"/>
        <end position="550"/>
    </location>
</feature>
<sequence length="562" mass="60978">MSTDARATLEHSSATTFIDVNNNDPNEKIDPDALKNVNTKDTLNDEAQNNGQIKVQLSKVKLIMVIIGLSLGFFVATLDQTIVATALPKISSDFNALDHITWVATSYLLTTTALQPTYGKISDIFGRKATFLFAITLFEIGSLLCGLSSNMVSLIIFRAIAGLGGGGIIPLVLIIVSDIVPPQDRGKYQGMVGGTYGISSVVGPLLGGVFTDHLTWRWVFFINIPIGALTIVVIIILLRMPRPEGSIRQKIKRIDYLGTIVMILTIVALLFPLSLGGNEYAWNSPVIIVLLVVGFVGCFLFALVEVKFSVEPIAPPHLFKSVNVIANLSALFFHGMTFYGLIYYIPVYFQVIKGDSATKSGLELIPYILGVVLASISTGQLMSRSDIASYRTITIFGGVLITVGSGLLTLWNEHTGKGEQIGYMIITGTGVGIILQSTLICGQQIVDYKDVAVITSLLTFFRTVGSVFGVTIIGTTFKNVLIRNLNELSLPYDISMAVRQSANAVQDLPDDMKFLVITAYVNALRAAFMILIPVGLLCTISATFMGNHKPERSEKETVVVFE</sequence>
<feature type="transmembrane region" description="Helical" evidence="8">
    <location>
        <begin position="324"/>
        <end position="344"/>
    </location>
</feature>
<keyword evidence="4" id="KW-1003">Cell membrane</keyword>
<feature type="transmembrane region" description="Helical" evidence="8">
    <location>
        <begin position="523"/>
        <end position="545"/>
    </location>
</feature>
<feature type="transmembrane region" description="Helical" evidence="8">
    <location>
        <begin position="281"/>
        <end position="304"/>
    </location>
</feature>
<evidence type="ECO:0000259" key="9">
    <source>
        <dbReference type="PROSITE" id="PS50850"/>
    </source>
</evidence>
<feature type="transmembrane region" description="Helical" evidence="8">
    <location>
        <begin position="216"/>
        <end position="238"/>
    </location>
</feature>
<keyword evidence="6 8" id="KW-1133">Transmembrane helix</keyword>
<protein>
    <submittedName>
        <fullName evidence="10">589_t:CDS:1</fullName>
    </submittedName>
</protein>
<comment type="similarity">
    <text evidence="2">Belongs to the major facilitator superfamily.</text>
</comment>